<dbReference type="KEGG" id="bze:COCCADRAFT_110656"/>
<evidence type="ECO:0000313" key="2">
    <source>
        <dbReference type="Proteomes" id="UP000053841"/>
    </source>
</evidence>
<dbReference type="RefSeq" id="XP_007717854.1">
    <property type="nucleotide sequence ID" value="XM_007719664.1"/>
</dbReference>
<accession>W6XYQ8</accession>
<name>W6XYQ8_COCC2</name>
<protein>
    <submittedName>
        <fullName evidence="1">Uncharacterized protein</fullName>
    </submittedName>
</protein>
<keyword evidence="2" id="KW-1185">Reference proteome</keyword>
<feature type="non-terminal residue" evidence="1">
    <location>
        <position position="1"/>
    </location>
</feature>
<dbReference type="HOGENOM" id="CLU_2967156_0_0_1"/>
<sequence length="59" mass="7195">PLPRFTQLIDIDEVPRSTRDALCRIYTQLDHETYARLRDMFLTLLTRMVQYLRHVKYVI</sequence>
<dbReference type="Proteomes" id="UP000053841">
    <property type="component" value="Unassembled WGS sequence"/>
</dbReference>
<organism evidence="1 2">
    <name type="scientific">Cochliobolus carbonum (strain 26-R-13)</name>
    <name type="common">Maize leaf spot fungus</name>
    <name type="synonym">Bipolaris zeicola</name>
    <dbReference type="NCBI Taxonomy" id="930089"/>
    <lineage>
        <taxon>Eukaryota</taxon>
        <taxon>Fungi</taxon>
        <taxon>Dikarya</taxon>
        <taxon>Ascomycota</taxon>
        <taxon>Pezizomycotina</taxon>
        <taxon>Dothideomycetes</taxon>
        <taxon>Pleosporomycetidae</taxon>
        <taxon>Pleosporales</taxon>
        <taxon>Pleosporineae</taxon>
        <taxon>Pleosporaceae</taxon>
        <taxon>Bipolaris</taxon>
    </lineage>
</organism>
<reference evidence="1 2" key="1">
    <citation type="journal article" date="2013" name="PLoS Genet.">
        <title>Comparative genome structure, secondary metabolite, and effector coding capacity across Cochliobolus pathogens.</title>
        <authorList>
            <person name="Condon B.J."/>
            <person name="Leng Y."/>
            <person name="Wu D."/>
            <person name="Bushley K.E."/>
            <person name="Ohm R.A."/>
            <person name="Otillar R."/>
            <person name="Martin J."/>
            <person name="Schackwitz W."/>
            <person name="Grimwood J."/>
            <person name="MohdZainudin N."/>
            <person name="Xue C."/>
            <person name="Wang R."/>
            <person name="Manning V.A."/>
            <person name="Dhillon B."/>
            <person name="Tu Z.J."/>
            <person name="Steffenson B.J."/>
            <person name="Salamov A."/>
            <person name="Sun H."/>
            <person name="Lowry S."/>
            <person name="LaButti K."/>
            <person name="Han J."/>
            <person name="Copeland A."/>
            <person name="Lindquist E."/>
            <person name="Barry K."/>
            <person name="Schmutz J."/>
            <person name="Baker S.E."/>
            <person name="Ciuffetti L.M."/>
            <person name="Grigoriev I.V."/>
            <person name="Zhong S."/>
            <person name="Turgeon B.G."/>
        </authorList>
    </citation>
    <scope>NUCLEOTIDE SEQUENCE [LARGE SCALE GENOMIC DNA]</scope>
    <source>
        <strain evidence="1 2">26-R-13</strain>
    </source>
</reference>
<dbReference type="EMBL" id="KI964871">
    <property type="protein sequence ID" value="EUC27849.1"/>
    <property type="molecule type" value="Genomic_DNA"/>
</dbReference>
<gene>
    <name evidence="1" type="ORF">COCCADRAFT_110656</name>
</gene>
<dbReference type="AlphaFoldDB" id="W6XYQ8"/>
<evidence type="ECO:0000313" key="1">
    <source>
        <dbReference type="EMBL" id="EUC27849.1"/>
    </source>
</evidence>
<dbReference type="GeneID" id="19144143"/>
<proteinExistence type="predicted"/>